<dbReference type="Pfam" id="PF20591">
    <property type="entry name" value="DUF6792"/>
    <property type="match status" value="1"/>
</dbReference>
<evidence type="ECO:0000313" key="3">
    <source>
        <dbReference type="Proteomes" id="UP000321363"/>
    </source>
</evidence>
<gene>
    <name evidence="2" type="ORF">FS935_00205</name>
</gene>
<accession>A0A5C6W4F8</accession>
<keyword evidence="3" id="KW-1185">Reference proteome</keyword>
<evidence type="ECO:0000313" key="2">
    <source>
        <dbReference type="EMBL" id="TXC92671.1"/>
    </source>
</evidence>
<dbReference type="RefSeq" id="WP_146945531.1">
    <property type="nucleotide sequence ID" value="NZ_VOQF01000001.1"/>
</dbReference>
<dbReference type="Proteomes" id="UP000321363">
    <property type="component" value="Unassembled WGS sequence"/>
</dbReference>
<organism evidence="2 3">
    <name type="scientific">Metabacillus litoralis</name>
    <dbReference type="NCBI Taxonomy" id="152268"/>
    <lineage>
        <taxon>Bacteria</taxon>
        <taxon>Bacillati</taxon>
        <taxon>Bacillota</taxon>
        <taxon>Bacilli</taxon>
        <taxon>Bacillales</taxon>
        <taxon>Bacillaceae</taxon>
        <taxon>Metabacillus</taxon>
    </lineage>
</organism>
<proteinExistence type="predicted"/>
<protein>
    <recommendedName>
        <fullName evidence="1">DUF6792 domain-containing protein</fullName>
    </recommendedName>
</protein>
<name>A0A5C6W4F8_9BACI</name>
<dbReference type="AlphaFoldDB" id="A0A5C6W4F8"/>
<reference evidence="2 3" key="1">
    <citation type="journal article" date="2005" name="Int. J. Syst. Evol. Microbiol.">
        <title>Bacillus litoralis sp. nov., isolated from a tidal flat of the Yellow Sea in Korea.</title>
        <authorList>
            <person name="Yoon J.H."/>
            <person name="Oh T.K."/>
        </authorList>
    </citation>
    <scope>NUCLEOTIDE SEQUENCE [LARGE SCALE GENOMIC DNA]</scope>
    <source>
        <strain evidence="2 3">SW-211</strain>
    </source>
</reference>
<dbReference type="EMBL" id="VOQF01000001">
    <property type="protein sequence ID" value="TXC92671.1"/>
    <property type="molecule type" value="Genomic_DNA"/>
</dbReference>
<feature type="domain" description="DUF6792" evidence="1">
    <location>
        <begin position="20"/>
        <end position="253"/>
    </location>
</feature>
<sequence>MNNQELLNTSILKARIMELEYENLEGKEIESEIKRIYYEETGTELAANVTIYRSDDILKEHRKTNIDSGFDGTIIHFQSEDKKLNQSITITRGSELGEKDTWRPIDWSYNLIGIYVGGTDNQFQDAKLFDDEVQRIIQNKNKNMALPIIEKYGYGHSLGGNNITVLQLMSRNENNLRFKNVYAINDAPPTAYQLAVIDFDFRERITDEFHLMSDQDIYKIPPDELKTFTEEYYKNKIDETTIHHLTSEEDMLYGASSVRGFLEIGGRDGFLDTDPRYAGIRELVDKIPDQDLRTIQMFLSNFSTAYNEDGFDGFMNTLTGFNPAVLDSVLSKWDEFSETVKSIEDSVDGFEKPFAELKEADSIWSFAKETISLPFDLFGANLNFQKELVTGYSQTIANLTVLIVEAVPTIVAMANKIPELINAVKVLYKNLDPILQALVDVDFISQVEKDKIISNIKEIETSLVEIQTTIDKLLDPSLNLSLSLTLNTMNPEEQIKGIAEFIAAFQTIKNEVSDIKEAYEGLKNVDTSFIENFSVSAHAHGLDAVINALAKDKNISYVHNDMYMSPSGKSEIKVNISSSVRIYQKGLAISKEKESNVNRLKALFDSDYLDDYQERKHKIMSKIHTMESNPTQYSYLLSQSLWYPVGGYYKLTKINVNEHLPPLPASYHQSFSQMIQTIQSEIEKEKLLVKKIRDSIEDLFSEEEKISNMFDYHYGR</sequence>
<comment type="caution">
    <text evidence="2">The sequence shown here is derived from an EMBL/GenBank/DDBJ whole genome shotgun (WGS) entry which is preliminary data.</text>
</comment>
<dbReference type="InterPro" id="IPR046742">
    <property type="entry name" value="DUF6792"/>
</dbReference>
<evidence type="ECO:0000259" key="1">
    <source>
        <dbReference type="Pfam" id="PF20591"/>
    </source>
</evidence>
<dbReference type="OrthoDB" id="2712710at2"/>